<reference evidence="2" key="1">
    <citation type="submission" date="2013-01" db="EMBL/GenBank/DDBJ databases">
        <title>Draft Genome Sequence of a Mulberry Tree, Morus notabilis C.K. Schneid.</title>
        <authorList>
            <person name="He N."/>
            <person name="Zhao S."/>
        </authorList>
    </citation>
    <scope>NUCLEOTIDE SEQUENCE</scope>
</reference>
<proteinExistence type="predicted"/>
<organism evidence="1 2">
    <name type="scientific">Morus notabilis</name>
    <dbReference type="NCBI Taxonomy" id="981085"/>
    <lineage>
        <taxon>Eukaryota</taxon>
        <taxon>Viridiplantae</taxon>
        <taxon>Streptophyta</taxon>
        <taxon>Embryophyta</taxon>
        <taxon>Tracheophyta</taxon>
        <taxon>Spermatophyta</taxon>
        <taxon>Magnoliopsida</taxon>
        <taxon>eudicotyledons</taxon>
        <taxon>Gunneridae</taxon>
        <taxon>Pentapetalae</taxon>
        <taxon>rosids</taxon>
        <taxon>fabids</taxon>
        <taxon>Rosales</taxon>
        <taxon>Moraceae</taxon>
        <taxon>Moreae</taxon>
        <taxon>Morus</taxon>
    </lineage>
</organism>
<keyword evidence="2" id="KW-1185">Reference proteome</keyword>
<evidence type="ECO:0008006" key="3">
    <source>
        <dbReference type="Google" id="ProtNLM"/>
    </source>
</evidence>
<dbReference type="Proteomes" id="UP000030645">
    <property type="component" value="Unassembled WGS sequence"/>
</dbReference>
<protein>
    <recommendedName>
        <fullName evidence="3">Retrotransposon gag domain-containing protein</fullName>
    </recommendedName>
</protein>
<evidence type="ECO:0000313" key="1">
    <source>
        <dbReference type="EMBL" id="EXB54779.1"/>
    </source>
</evidence>
<gene>
    <name evidence="1" type="ORF">L484_019910</name>
</gene>
<dbReference type="EMBL" id="KE344209">
    <property type="protein sequence ID" value="EXB54779.1"/>
    <property type="molecule type" value="Genomic_DNA"/>
</dbReference>
<dbReference type="AlphaFoldDB" id="W9R5C3"/>
<evidence type="ECO:0000313" key="2">
    <source>
        <dbReference type="Proteomes" id="UP000030645"/>
    </source>
</evidence>
<name>W9R5C3_9ROSA</name>
<sequence length="492" mass="53464">MTGTCGHWQRLEMPMFLGKDLTSWTVKVEEYCLNNRFSECEKVWFAEEFMEGEALEWFQWEDRRRSFACWSAFKINLQLRFRAMHERLLSEKNEKVWPQDVMISDLHVSGSGPTQPVLESLEDDNNLINFSRSGAKSFRFETIGGNLVVKIENAHTIMVGGRQADKIVLDRGMFARNPARLRLDSKIPVGLGPIRAIATRRGPILAGFGPARNEGRGAGLGEIAPDLEDQRRKGRFDGGLWSEGERRSRVATFEAGITISGAAEAGLGDLAAVWTGTYDSGDVEAVSSRYSSDPLNSGDIMVRTLKFGSKPGVGGAEFRNSSQMRAGSRISDVGRSDSCVIGSALCNSNIIGLTSGSIGVGPKNFSESGTNLNKMCNGSSNFGPNMTGFGNSITPRAGDGEIAFIGVGLGRFENGRSDISEFVTPKPKISMFCGLNNGSNGFSALDYTSVAPFPPWFVTLEVGSSRIAMPFNILKGGLADMGRRCRHSTAVT</sequence>
<accession>W9R5C3</accession>